<dbReference type="SUPFAM" id="SSF53067">
    <property type="entry name" value="Actin-like ATPase domain"/>
    <property type="match status" value="1"/>
</dbReference>
<feature type="binding site" evidence="2">
    <location>
        <begin position="12"/>
        <end position="19"/>
    </location>
    <ligand>
        <name>ATP</name>
        <dbReference type="ChEBI" id="CHEBI:30616"/>
    </ligand>
</feature>
<reference evidence="3 4" key="1">
    <citation type="submission" date="2019-03" db="EMBL/GenBank/DDBJ databases">
        <title>Genomic Encyclopedia of Type Strains, Phase IV (KMG-IV): sequencing the most valuable type-strain genomes for metagenomic binning, comparative biology and taxonomic classification.</title>
        <authorList>
            <person name="Goeker M."/>
        </authorList>
    </citation>
    <scope>NUCLEOTIDE SEQUENCE [LARGE SCALE GENOMIC DNA]</scope>
    <source>
        <strain evidence="3 4">DSM 22958</strain>
    </source>
</reference>
<keyword evidence="1 2" id="KW-0119">Carbohydrate metabolism</keyword>
<dbReference type="GO" id="GO:0006040">
    <property type="term" value="P:amino sugar metabolic process"/>
    <property type="evidence" value="ECO:0007669"/>
    <property type="project" value="InterPro"/>
</dbReference>
<evidence type="ECO:0000256" key="2">
    <source>
        <dbReference type="HAMAP-Rule" id="MF_01270"/>
    </source>
</evidence>
<dbReference type="InterPro" id="IPR043129">
    <property type="entry name" value="ATPase_NBD"/>
</dbReference>
<dbReference type="GO" id="GO:0009254">
    <property type="term" value="P:peptidoglycan turnover"/>
    <property type="evidence" value="ECO:0007669"/>
    <property type="project" value="UniProtKB-UniRule"/>
</dbReference>
<dbReference type="Pfam" id="PF03702">
    <property type="entry name" value="AnmK"/>
    <property type="match status" value="1"/>
</dbReference>
<comment type="similarity">
    <text evidence="2">Belongs to the anhydro-N-acetylmuramic acid kinase family.</text>
</comment>
<dbReference type="RefSeq" id="WP_132009646.1">
    <property type="nucleotide sequence ID" value="NZ_JBHUNN010000002.1"/>
</dbReference>
<dbReference type="EMBL" id="SLWL01000014">
    <property type="protein sequence ID" value="TCO10360.1"/>
    <property type="molecule type" value="Genomic_DNA"/>
</dbReference>
<comment type="pathway">
    <text evidence="2">Amino-sugar metabolism; 1,6-anhydro-N-acetylmuramate degradation.</text>
</comment>
<dbReference type="GO" id="GO:0016773">
    <property type="term" value="F:phosphotransferase activity, alcohol group as acceptor"/>
    <property type="evidence" value="ECO:0007669"/>
    <property type="project" value="UniProtKB-UniRule"/>
</dbReference>
<accession>A0A4R2GMU0</accession>
<evidence type="ECO:0000313" key="3">
    <source>
        <dbReference type="EMBL" id="TCO10360.1"/>
    </source>
</evidence>
<dbReference type="AlphaFoldDB" id="A0A4R2GMU0"/>
<dbReference type="UniPathway" id="UPA00343"/>
<keyword evidence="2" id="KW-0547">Nucleotide-binding</keyword>
<dbReference type="Gene3D" id="3.30.420.40">
    <property type="match status" value="2"/>
</dbReference>
<dbReference type="HAMAP" id="MF_01270">
    <property type="entry name" value="AnhMurNAc_kinase"/>
    <property type="match status" value="1"/>
</dbReference>
<proteinExistence type="inferred from homology"/>
<comment type="catalytic activity">
    <reaction evidence="2">
        <text>1,6-anhydro-N-acetyl-beta-muramate + ATP + H2O = N-acetyl-D-muramate 6-phosphate + ADP + H(+)</text>
        <dbReference type="Rhea" id="RHEA:24952"/>
        <dbReference type="ChEBI" id="CHEBI:15377"/>
        <dbReference type="ChEBI" id="CHEBI:15378"/>
        <dbReference type="ChEBI" id="CHEBI:30616"/>
        <dbReference type="ChEBI" id="CHEBI:58690"/>
        <dbReference type="ChEBI" id="CHEBI:58722"/>
        <dbReference type="ChEBI" id="CHEBI:456216"/>
        <dbReference type="EC" id="2.7.1.170"/>
    </reaction>
</comment>
<protein>
    <recommendedName>
        <fullName evidence="2">Anhydro-N-acetylmuramic acid kinase</fullName>
        <ecNumber evidence="2">2.7.1.170</ecNumber>
    </recommendedName>
    <alternativeName>
        <fullName evidence="2">AnhMurNAc kinase</fullName>
    </alternativeName>
</protein>
<name>A0A4R2GMU0_9HYPH</name>
<comment type="function">
    <text evidence="2">Catalyzes the specific phosphorylation of 1,6-anhydro-N-acetylmuramic acid (anhMurNAc) with the simultaneous cleavage of the 1,6-anhydro ring, generating MurNAc-6-P. Is required for the utilization of anhMurNAc either imported from the medium or derived from its own cell wall murein, and thus plays a role in cell wall recycling.</text>
</comment>
<sequence length="370" mass="37892">MTVRRAIGLMSGTSMDGVDVALLETDGETIHAFGPTGYRAYSASERSVLAQAMAEAPALTRRDDRPGVLATAEDLVTAAHAEAVQAFLAHNGLSSPDIDVIGLHGQTVLHRPQARLTVQLGDGAGLAAATGIPVVYDFRAADVAAGGQGAPLVPVFHAALARWAGLSAPVAFLNIGGVANVTFINADGSLVAFDTGPGNALLDDWMRTRTGAAMDADGATAAAGAPDEALLSWLLAHPWFDAPPPKSLDRNWFSPGVAAHLGAPDGAATLTHFTVRAIARAVEASGGPPPACWIVCGGGAHNPELMRLLRERLQARVIAADAARLTGDFIEAQAFAYLAVRSLDGLPITWPGTTGAPAPLAGGVLAVPPL</sequence>
<keyword evidence="2" id="KW-0067">ATP-binding</keyword>
<dbReference type="NCBIfam" id="NF007141">
    <property type="entry name" value="PRK09585.1-5"/>
    <property type="match status" value="1"/>
</dbReference>
<organism evidence="3 4">
    <name type="scientific">Camelimonas lactis</name>
    <dbReference type="NCBI Taxonomy" id="659006"/>
    <lineage>
        <taxon>Bacteria</taxon>
        <taxon>Pseudomonadati</taxon>
        <taxon>Pseudomonadota</taxon>
        <taxon>Alphaproteobacteria</taxon>
        <taxon>Hyphomicrobiales</taxon>
        <taxon>Chelatococcaceae</taxon>
        <taxon>Camelimonas</taxon>
    </lineage>
</organism>
<keyword evidence="2 3" id="KW-0418">Kinase</keyword>
<dbReference type="Proteomes" id="UP000294881">
    <property type="component" value="Unassembled WGS sequence"/>
</dbReference>
<dbReference type="PANTHER" id="PTHR30605">
    <property type="entry name" value="ANHYDRO-N-ACETYLMURAMIC ACID KINASE"/>
    <property type="match status" value="1"/>
</dbReference>
<dbReference type="PANTHER" id="PTHR30605:SF0">
    <property type="entry name" value="ANHYDRO-N-ACETYLMURAMIC ACID KINASE"/>
    <property type="match status" value="1"/>
</dbReference>
<dbReference type="EC" id="2.7.1.170" evidence="2"/>
<dbReference type="GO" id="GO:0005524">
    <property type="term" value="F:ATP binding"/>
    <property type="evidence" value="ECO:0007669"/>
    <property type="project" value="UniProtKB-UniRule"/>
</dbReference>
<comment type="pathway">
    <text evidence="2">Cell wall biogenesis; peptidoglycan recycling.</text>
</comment>
<dbReference type="GO" id="GO:0097175">
    <property type="term" value="P:1,6-anhydro-N-acetyl-beta-muramic acid catabolic process"/>
    <property type="evidence" value="ECO:0007669"/>
    <property type="project" value="UniProtKB-UniRule"/>
</dbReference>
<dbReference type="UniPathway" id="UPA00544"/>
<keyword evidence="2" id="KW-0808">Transferase</keyword>
<dbReference type="OrthoDB" id="9763949at2"/>
<evidence type="ECO:0000313" key="4">
    <source>
        <dbReference type="Proteomes" id="UP000294881"/>
    </source>
</evidence>
<comment type="caution">
    <text evidence="3">The sequence shown here is derived from an EMBL/GenBank/DDBJ whole genome shotgun (WGS) entry which is preliminary data.</text>
</comment>
<keyword evidence="4" id="KW-1185">Reference proteome</keyword>
<dbReference type="InterPro" id="IPR005338">
    <property type="entry name" value="Anhydro_N_Ac-Mur_kinase"/>
</dbReference>
<gene>
    <name evidence="2" type="primary">anmK</name>
    <name evidence="3" type="ORF">EV666_11464</name>
</gene>
<dbReference type="GO" id="GO:0016301">
    <property type="term" value="F:kinase activity"/>
    <property type="evidence" value="ECO:0007669"/>
    <property type="project" value="UniProtKB-KW"/>
</dbReference>
<evidence type="ECO:0000256" key="1">
    <source>
        <dbReference type="ARBA" id="ARBA00023277"/>
    </source>
</evidence>